<organism evidence="4 5">
    <name type="scientific">Nocardia abscessus</name>
    <dbReference type="NCBI Taxonomy" id="120957"/>
    <lineage>
        <taxon>Bacteria</taxon>
        <taxon>Bacillati</taxon>
        <taxon>Actinomycetota</taxon>
        <taxon>Actinomycetes</taxon>
        <taxon>Mycobacteriales</taxon>
        <taxon>Nocardiaceae</taxon>
        <taxon>Nocardia</taxon>
    </lineage>
</organism>
<reference evidence="4 5" key="1">
    <citation type="submission" date="2020-10" db="EMBL/GenBank/DDBJ databases">
        <title>Identification of Nocardia species via Next-generation sequencing and recognition of intraspecies genetic diversity.</title>
        <authorList>
            <person name="Li P."/>
            <person name="Li P."/>
            <person name="Lu B."/>
        </authorList>
    </citation>
    <scope>NUCLEOTIDE SEQUENCE [LARGE SCALE GENOMIC DNA]</scope>
    <source>
        <strain evidence="4 5">N-11</strain>
    </source>
</reference>
<dbReference type="InterPro" id="IPR003325">
    <property type="entry name" value="TerD"/>
</dbReference>
<dbReference type="PANTHER" id="PTHR32097:SF4">
    <property type="entry name" value="GENERAL STRESS PROTEIN 16U"/>
    <property type="match status" value="1"/>
</dbReference>
<name>A0ABS0CGG4_9NOCA</name>
<proteinExistence type="inferred from homology"/>
<dbReference type="InterPro" id="IPR051324">
    <property type="entry name" value="Stress/Tellurium_Resist"/>
</dbReference>
<dbReference type="CDD" id="cd06974">
    <property type="entry name" value="TerD_like"/>
    <property type="match status" value="2"/>
</dbReference>
<dbReference type="InterPro" id="IPR017115">
    <property type="entry name" value="Tellurite_resistance_TerA"/>
</dbReference>
<protein>
    <submittedName>
        <fullName evidence="4">TerD domain-containing protein</fullName>
    </submittedName>
</protein>
<dbReference type="Proteomes" id="UP000807309">
    <property type="component" value="Unassembled WGS sequence"/>
</dbReference>
<evidence type="ECO:0000256" key="1">
    <source>
        <dbReference type="ARBA" id="ARBA00008775"/>
    </source>
</evidence>
<evidence type="ECO:0000256" key="2">
    <source>
        <dbReference type="SAM" id="MobiDB-lite"/>
    </source>
</evidence>
<comment type="caution">
    <text evidence="4">The sequence shown here is derived from an EMBL/GenBank/DDBJ whole genome shotgun (WGS) entry which is preliminary data.</text>
</comment>
<dbReference type="EMBL" id="JADLRE010000023">
    <property type="protein sequence ID" value="MBF6228587.1"/>
    <property type="molecule type" value="Genomic_DNA"/>
</dbReference>
<gene>
    <name evidence="4" type="ORF">IU470_26200</name>
</gene>
<dbReference type="Gene3D" id="2.60.60.30">
    <property type="entry name" value="sav2460 like domains"/>
    <property type="match status" value="2"/>
</dbReference>
<dbReference type="PIRSF" id="PIRSF037118">
    <property type="entry name" value="Tellurite_resistance_TerA"/>
    <property type="match status" value="1"/>
</dbReference>
<accession>A0ABS0CGG4</accession>
<feature type="domain" description="TerD" evidence="3">
    <location>
        <begin position="2"/>
        <end position="165"/>
    </location>
</feature>
<dbReference type="RefSeq" id="WP_195035481.1">
    <property type="nucleotide sequence ID" value="NZ_JADLRE010000023.1"/>
</dbReference>
<evidence type="ECO:0000313" key="4">
    <source>
        <dbReference type="EMBL" id="MBF6228587.1"/>
    </source>
</evidence>
<dbReference type="Pfam" id="PF02342">
    <property type="entry name" value="TerD"/>
    <property type="match status" value="1"/>
</dbReference>
<dbReference type="PANTHER" id="PTHR32097">
    <property type="entry name" value="CAMP-BINDING PROTEIN 1-RELATED"/>
    <property type="match status" value="1"/>
</dbReference>
<evidence type="ECO:0000259" key="3">
    <source>
        <dbReference type="Pfam" id="PF02342"/>
    </source>
</evidence>
<evidence type="ECO:0000313" key="5">
    <source>
        <dbReference type="Proteomes" id="UP000807309"/>
    </source>
</evidence>
<feature type="compositionally biased region" description="Pro residues" evidence="2">
    <location>
        <begin position="173"/>
        <end position="204"/>
    </location>
</feature>
<feature type="region of interest" description="Disordered" evidence="2">
    <location>
        <begin position="172"/>
        <end position="263"/>
    </location>
</feature>
<keyword evidence="5" id="KW-1185">Reference proteome</keyword>
<feature type="compositionally biased region" description="Pro residues" evidence="2">
    <location>
        <begin position="224"/>
        <end position="236"/>
    </location>
</feature>
<comment type="similarity">
    <text evidence="1">Belongs to the CAPAB/TerDEXZ family.</text>
</comment>
<sequence length="495" mass="51587">MPKGANVPVPSSAVRIEVGWRAGAGAPDADASALLVVSGKVRSDRDFVFYNQPAHPSGAVRHEGKRPGSIVLDLLSADLAQVESQIDGIVIAASTEGGAVALLDGLFVRVVDAGTGAQLARFDGIGVTNETAVVLGELYRRDGGWRFRAVGQGYTSGLAALAADYGIAVDDAPAPPHEYTPPPPPPAPPHEFTPPPLPTAPVPPESGQLVAPVPWTGSTDPHQVPSPPGTPSPPGSYAPYGQTTPGNYVPPGRHPSSGHHASPPAYYPPGAYMPAGQSVPHGRNVPGWVAATGQSSAKLSLTEDFPSVSLTALGATSGMMRINLSWTSPAGEGSALDLDLCCFWELADGRKGDIRPVGDFGSLERPPFIRLDADDRSGTGAAGENLEIDLGHAAEFRRILVFATLYDGAADFRGVRATAAMYPAGAPPIELTVDGCTDGSRDVVLVLIENTGADLVVRREGRFVPPPPNRPRWGVTEVDKAYAWGLDWVRGTGKS</sequence>